<sequence length="1098" mass="124908">MNAEIDVTIVLYCRNCKRTFKNGEHWYSCLTCTNYNLCHICKVTNPSVHKHDFVCKFLMDYGIEKICTRIDLASRILTAIDFNWQKPCFGTRDRSSTNPDEYLDSYSWQTFAAVGDRIKKFSFGLQNLMQSREYLGICAANRPEWIITDLACLLQSIVSVPIYCQLSNRELAFIINNTCISVIVCDREMLLRFIEIHSQCSTFKHLICMDPVPETLSRTSSLSIHCMNDIENKNSTKLREYVINQPDDCVTIVYTSGSSGFPKGAMLSEKVYRATYPIRRISSTEERVRFCYRPLAWITDRKGAIATFLEGGCTGFSTGNVTQLMEELTLIAPTFFSAPPTFWNKIYSEFHTTLSMSTNATEQQLLEKFSKLIPARCRVISIGGAMTSPIVLKFIEQCFSHCKIVEAYGTTECGRITFNYTFLSTMIDYRLESVNEMGYTIEDRPYPRGELLVKTAQMFSEYINNIEETQAALTEDGFFRTGDIVELRGKIDGKPDLHVIDRKKNFFKLAQGQFVSPESLEGIYLQSLFIDQIYIYGDGLDNCVKAVIVPNKEYVRRLTEAHDLSETDSHDFVYNAIMNDLQTIGVKESLQKYEIPSKIILESQPFTPENGLLTLSMKLCRYKLAAHYADRLKEDRTVDDQIKDMIESITGQQLLIDQNRPISITMGADSLTGLRLSHMIRKDLGVSIPLQVLFESNMTLQRLANFVKDPSQSLPSSTEAIIPQLLNDAKLELNITVKELRIKSACPTRIFLTGATGFVGAFILAEMLRIHPICCKFVCLVRCKSLSVSPLHRIRENMIFLQLWKEEYQERLLPLQGDLAEDRFGLDTNTYADLADQIDLIVHCGATVNFVLPYNILYRPNVLGTLEVIRFACHVSSACIPIQYISTMSVLPSRMTHGTPIDTIPPDHLRNGYSQSKWVAEKLVAKAQHLGLPVAIYRLGSIGAHTLTGACNRHDINTLIISTIMKMSCYPESLVKRRLKELSVDLAVQDIVSLDHLQLNSYQKTYHVANTTNGISYRDVVEMIRNCDIQLECVSDLEWRARLSSPENQTDTLKNAREVLLHYAIASTGEQEDNQIPQLDLLYPQMIKWILFIRNKLL</sequence>
<evidence type="ECO:0000256" key="2">
    <source>
        <dbReference type="ARBA" id="ARBA00022553"/>
    </source>
</evidence>
<dbReference type="SUPFAM" id="SSF51735">
    <property type="entry name" value="NAD(P)-binding Rossmann-fold domains"/>
    <property type="match status" value="1"/>
</dbReference>
<dbReference type="InterPro" id="IPR020845">
    <property type="entry name" value="AMP-binding_CS"/>
</dbReference>
<dbReference type="Gene3D" id="1.10.1200.10">
    <property type="entry name" value="ACP-like"/>
    <property type="match status" value="1"/>
</dbReference>
<evidence type="ECO:0000256" key="1">
    <source>
        <dbReference type="ARBA" id="ARBA00022450"/>
    </source>
</evidence>
<gene>
    <name evidence="10" type="ORF">EDS130_LOCUS37805</name>
</gene>
<evidence type="ECO:0000256" key="3">
    <source>
        <dbReference type="ARBA" id="ARBA00022598"/>
    </source>
</evidence>
<dbReference type="Pfam" id="PF07993">
    <property type="entry name" value="NAD_binding_4"/>
    <property type="match status" value="1"/>
</dbReference>
<keyword evidence="6" id="KW-0443">Lipid metabolism</keyword>
<keyword evidence="3" id="KW-0436">Ligase</keyword>
<dbReference type="Proteomes" id="UP000663852">
    <property type="component" value="Unassembled WGS sequence"/>
</dbReference>
<dbReference type="NCBIfam" id="TIGR01746">
    <property type="entry name" value="Thioester-redct"/>
    <property type="match status" value="1"/>
</dbReference>
<comment type="caution">
    <text evidence="10">The sequence shown here is derived from an EMBL/GenBank/DDBJ whole genome shotgun (WGS) entry which is preliminary data.</text>
</comment>
<keyword evidence="1" id="KW-0596">Phosphopantetheine</keyword>
<dbReference type="InterPro" id="IPR013120">
    <property type="entry name" value="FAR_NAD-bd"/>
</dbReference>
<reference evidence="10" key="1">
    <citation type="submission" date="2021-02" db="EMBL/GenBank/DDBJ databases">
        <authorList>
            <person name="Nowell W R."/>
        </authorList>
    </citation>
    <scope>NUCLEOTIDE SEQUENCE</scope>
</reference>
<dbReference type="PROSITE" id="PS00455">
    <property type="entry name" value="AMP_BINDING"/>
    <property type="match status" value="1"/>
</dbReference>
<dbReference type="InterPro" id="IPR036291">
    <property type="entry name" value="NAD(P)-bd_dom_sf"/>
</dbReference>
<keyword evidence="5" id="KW-0863">Zinc-finger</keyword>
<evidence type="ECO:0000313" key="11">
    <source>
        <dbReference type="Proteomes" id="UP000663852"/>
    </source>
</evidence>
<protein>
    <recommendedName>
        <fullName evidence="8">long-chain-fatty-acid--CoA ligase</fullName>
        <ecNumber evidence="8">6.2.1.3</ecNumber>
    </recommendedName>
</protein>
<dbReference type="Gene3D" id="3.40.50.12780">
    <property type="entry name" value="N-terminal domain of ligase-like"/>
    <property type="match status" value="1"/>
</dbReference>
<dbReference type="PANTHER" id="PTHR43272">
    <property type="entry name" value="LONG-CHAIN-FATTY-ACID--COA LIGASE"/>
    <property type="match status" value="1"/>
</dbReference>
<dbReference type="AlphaFoldDB" id="A0A815MZS1"/>
<keyword evidence="2" id="KW-0597">Phosphoprotein</keyword>
<dbReference type="CDD" id="cd05235">
    <property type="entry name" value="SDR_e1"/>
    <property type="match status" value="1"/>
</dbReference>
<dbReference type="GO" id="GO:0005783">
    <property type="term" value="C:endoplasmic reticulum"/>
    <property type="evidence" value="ECO:0007669"/>
    <property type="project" value="TreeGrafter"/>
</dbReference>
<proteinExistence type="predicted"/>
<keyword evidence="4" id="KW-0479">Metal-binding</keyword>
<dbReference type="PROSITE" id="PS01357">
    <property type="entry name" value="ZF_ZZ_1"/>
    <property type="match status" value="1"/>
</dbReference>
<dbReference type="InterPro" id="IPR009081">
    <property type="entry name" value="PP-bd_ACP"/>
</dbReference>
<dbReference type="InterPro" id="IPR042099">
    <property type="entry name" value="ANL_N_sf"/>
</dbReference>
<accession>A0A815MZS1</accession>
<dbReference type="InterPro" id="IPR000433">
    <property type="entry name" value="Znf_ZZ"/>
</dbReference>
<dbReference type="EC" id="6.2.1.3" evidence="8"/>
<dbReference type="Pfam" id="PF00501">
    <property type="entry name" value="AMP-binding"/>
    <property type="match status" value="1"/>
</dbReference>
<evidence type="ECO:0000256" key="5">
    <source>
        <dbReference type="ARBA" id="ARBA00022771"/>
    </source>
</evidence>
<dbReference type="SUPFAM" id="SSF47336">
    <property type="entry name" value="ACP-like"/>
    <property type="match status" value="1"/>
</dbReference>
<keyword evidence="7" id="KW-0862">Zinc</keyword>
<evidence type="ECO:0000256" key="8">
    <source>
        <dbReference type="ARBA" id="ARBA00026121"/>
    </source>
</evidence>
<dbReference type="Pfam" id="PF00550">
    <property type="entry name" value="PP-binding"/>
    <property type="match status" value="1"/>
</dbReference>
<dbReference type="InterPro" id="IPR036736">
    <property type="entry name" value="ACP-like_sf"/>
</dbReference>
<name>A0A815MZS1_ADIRI</name>
<evidence type="ECO:0000256" key="7">
    <source>
        <dbReference type="ARBA" id="ARBA00022833"/>
    </source>
</evidence>
<dbReference type="PROSITE" id="PS50075">
    <property type="entry name" value="CARRIER"/>
    <property type="match status" value="1"/>
</dbReference>
<dbReference type="SUPFAM" id="SSF56801">
    <property type="entry name" value="Acetyl-CoA synthetase-like"/>
    <property type="match status" value="1"/>
</dbReference>
<dbReference type="InterPro" id="IPR000873">
    <property type="entry name" value="AMP-dep_synth/lig_dom"/>
</dbReference>
<organism evidence="10 11">
    <name type="scientific">Adineta ricciae</name>
    <name type="common">Rotifer</name>
    <dbReference type="NCBI Taxonomy" id="249248"/>
    <lineage>
        <taxon>Eukaryota</taxon>
        <taxon>Metazoa</taxon>
        <taxon>Spiralia</taxon>
        <taxon>Gnathifera</taxon>
        <taxon>Rotifera</taxon>
        <taxon>Eurotatoria</taxon>
        <taxon>Bdelloidea</taxon>
        <taxon>Adinetida</taxon>
        <taxon>Adinetidae</taxon>
        <taxon>Adineta</taxon>
    </lineage>
</organism>
<dbReference type="PANTHER" id="PTHR43272:SF91">
    <property type="entry name" value="CARRIER DOMAIN-CONTAINING PROTEIN"/>
    <property type="match status" value="1"/>
</dbReference>
<dbReference type="GO" id="GO:0004467">
    <property type="term" value="F:long-chain fatty acid-CoA ligase activity"/>
    <property type="evidence" value="ECO:0007669"/>
    <property type="project" value="UniProtKB-EC"/>
</dbReference>
<dbReference type="GO" id="GO:0016020">
    <property type="term" value="C:membrane"/>
    <property type="evidence" value="ECO:0007669"/>
    <property type="project" value="TreeGrafter"/>
</dbReference>
<evidence type="ECO:0000259" key="9">
    <source>
        <dbReference type="PROSITE" id="PS50075"/>
    </source>
</evidence>
<feature type="domain" description="Carrier" evidence="9">
    <location>
        <begin position="633"/>
        <end position="711"/>
    </location>
</feature>
<keyword evidence="6" id="KW-0276">Fatty acid metabolism</keyword>
<evidence type="ECO:0000256" key="6">
    <source>
        <dbReference type="ARBA" id="ARBA00022832"/>
    </source>
</evidence>
<dbReference type="Gene3D" id="3.40.50.720">
    <property type="entry name" value="NAD(P)-binding Rossmann-like Domain"/>
    <property type="match status" value="1"/>
</dbReference>
<dbReference type="OrthoDB" id="416786at2759"/>
<dbReference type="EMBL" id="CAJNOJ010000380">
    <property type="protein sequence ID" value="CAF1425148.1"/>
    <property type="molecule type" value="Genomic_DNA"/>
</dbReference>
<dbReference type="GO" id="GO:0008270">
    <property type="term" value="F:zinc ion binding"/>
    <property type="evidence" value="ECO:0007669"/>
    <property type="project" value="UniProtKB-KW"/>
</dbReference>
<evidence type="ECO:0000313" key="10">
    <source>
        <dbReference type="EMBL" id="CAF1425148.1"/>
    </source>
</evidence>
<dbReference type="InterPro" id="IPR010080">
    <property type="entry name" value="Thioester_reductase-like_dom"/>
</dbReference>
<evidence type="ECO:0000256" key="4">
    <source>
        <dbReference type="ARBA" id="ARBA00022723"/>
    </source>
</evidence>